<name>A0A9Q0YL42_HOLLE</name>
<reference evidence="1" key="1">
    <citation type="submission" date="2021-10" db="EMBL/GenBank/DDBJ databases">
        <title>Tropical sea cucumber genome reveals ecological adaptation and Cuvierian tubules defense mechanism.</title>
        <authorList>
            <person name="Chen T."/>
        </authorList>
    </citation>
    <scope>NUCLEOTIDE SEQUENCE</scope>
    <source>
        <strain evidence="1">Nanhai2018</strain>
        <tissue evidence="1">Muscle</tissue>
    </source>
</reference>
<protein>
    <recommendedName>
        <fullName evidence="3">Sulfotransferase</fullName>
    </recommendedName>
</protein>
<keyword evidence="2" id="KW-1185">Reference proteome</keyword>
<dbReference type="PANTHER" id="PTHR48312:SF1">
    <property type="entry name" value="SULFOTRANSFERASE"/>
    <property type="match status" value="1"/>
</dbReference>
<sequence length="298" mass="35063">MESKSQIPRIFFWSLPRTCSTVFTKLMSFVDGAQIWLEPYDCCFQTRFMLDADKRTPEMEGWYKSMFEATRLVSEGKSPYSGKMHPIRTSVSYSWVKSELEKDEPGKDFIFIKDQVPGVVDHLDAFPNNQVPCRHVFLIRHPVRVLSGLRRYVLRRTTADPKTYDIRTAPMYGKVWDQHYEFWKYVKEHLDPDALIVDTDDILNKPHAVLPKLFQQLNIPWKDSYLKWPKSDDIVREWKGVEDHFLRGMLNGVFDQAMASEGLLPSKPLRNLEDMSKDIQELSQQYMPTYEEMYAQSI</sequence>
<evidence type="ECO:0000313" key="2">
    <source>
        <dbReference type="Proteomes" id="UP001152320"/>
    </source>
</evidence>
<dbReference type="Gene3D" id="3.40.50.300">
    <property type="entry name" value="P-loop containing nucleotide triphosphate hydrolases"/>
    <property type="match status" value="1"/>
</dbReference>
<dbReference type="EMBL" id="JAIZAY010000018">
    <property type="protein sequence ID" value="KAJ8024550.1"/>
    <property type="molecule type" value="Genomic_DNA"/>
</dbReference>
<dbReference type="SUPFAM" id="SSF52540">
    <property type="entry name" value="P-loop containing nucleoside triphosphate hydrolases"/>
    <property type="match status" value="1"/>
</dbReference>
<comment type="caution">
    <text evidence="1">The sequence shown here is derived from an EMBL/GenBank/DDBJ whole genome shotgun (WGS) entry which is preliminary data.</text>
</comment>
<dbReference type="PANTHER" id="PTHR48312">
    <property type="match status" value="1"/>
</dbReference>
<organism evidence="1 2">
    <name type="scientific">Holothuria leucospilota</name>
    <name type="common">Black long sea cucumber</name>
    <name type="synonym">Mertensiothuria leucospilota</name>
    <dbReference type="NCBI Taxonomy" id="206669"/>
    <lineage>
        <taxon>Eukaryota</taxon>
        <taxon>Metazoa</taxon>
        <taxon>Echinodermata</taxon>
        <taxon>Eleutherozoa</taxon>
        <taxon>Echinozoa</taxon>
        <taxon>Holothuroidea</taxon>
        <taxon>Aspidochirotacea</taxon>
        <taxon>Aspidochirotida</taxon>
        <taxon>Holothuriidae</taxon>
        <taxon>Holothuria</taxon>
    </lineage>
</organism>
<proteinExistence type="predicted"/>
<dbReference type="InterPro" id="IPR027417">
    <property type="entry name" value="P-loop_NTPase"/>
</dbReference>
<evidence type="ECO:0000313" key="1">
    <source>
        <dbReference type="EMBL" id="KAJ8024550.1"/>
    </source>
</evidence>
<dbReference type="Proteomes" id="UP001152320">
    <property type="component" value="Chromosome 18"/>
</dbReference>
<accession>A0A9Q0YL42</accession>
<gene>
    <name evidence="1" type="ORF">HOLleu_34484</name>
</gene>
<dbReference type="OrthoDB" id="10047557at2759"/>
<dbReference type="AlphaFoldDB" id="A0A9Q0YL42"/>
<evidence type="ECO:0008006" key="3">
    <source>
        <dbReference type="Google" id="ProtNLM"/>
    </source>
</evidence>